<protein>
    <recommendedName>
        <fullName evidence="2">precorrin-2 dehydrogenase</fullName>
        <ecNumber evidence="2">1.3.1.76</ecNumber>
    </recommendedName>
</protein>
<dbReference type="Gene3D" id="3.40.50.720">
    <property type="entry name" value="NAD(P)-binding Rossmann-like Domain"/>
    <property type="match status" value="1"/>
</dbReference>
<dbReference type="Proteomes" id="UP000027982">
    <property type="component" value="Chromosome"/>
</dbReference>
<dbReference type="PANTHER" id="PTHR35330:SF1">
    <property type="entry name" value="SIROHEME BIOSYNTHESIS PROTEIN MET8"/>
    <property type="match status" value="1"/>
</dbReference>
<keyword evidence="10" id="KW-1185">Reference proteome</keyword>
<evidence type="ECO:0000259" key="8">
    <source>
        <dbReference type="Pfam" id="PF14824"/>
    </source>
</evidence>
<feature type="domain" description="Sirohaem synthase dimerisation" evidence="7">
    <location>
        <begin position="153"/>
        <end position="205"/>
    </location>
</feature>
<dbReference type="Gene3D" id="3.30.160.110">
    <property type="entry name" value="Siroheme synthase, domain 2"/>
    <property type="match status" value="1"/>
</dbReference>
<dbReference type="Pfam" id="PF10414">
    <property type="entry name" value="CysG_dimeriser"/>
    <property type="match status" value="1"/>
</dbReference>
<dbReference type="PANTHER" id="PTHR35330">
    <property type="entry name" value="SIROHEME BIOSYNTHESIS PROTEIN MET8"/>
    <property type="match status" value="1"/>
</dbReference>
<dbReference type="AlphaFoldDB" id="A0A068NLC0"/>
<gene>
    <name evidence="9" type="ORF">OP10G_1005</name>
</gene>
<dbReference type="InterPro" id="IPR019478">
    <property type="entry name" value="Sirohaem_synthase_dimer_dom"/>
</dbReference>
<keyword evidence="4" id="KW-0520">NAD</keyword>
<dbReference type="SUPFAM" id="SSF51735">
    <property type="entry name" value="NAD(P)-binding Rossmann-fold domains"/>
    <property type="match status" value="1"/>
</dbReference>
<dbReference type="InterPro" id="IPR028161">
    <property type="entry name" value="Met8-like"/>
</dbReference>
<evidence type="ECO:0000256" key="6">
    <source>
        <dbReference type="ARBA" id="ARBA00047561"/>
    </source>
</evidence>
<dbReference type="EMBL" id="CP007139">
    <property type="protein sequence ID" value="AIE84373.1"/>
    <property type="molecule type" value="Genomic_DNA"/>
</dbReference>
<evidence type="ECO:0000256" key="1">
    <source>
        <dbReference type="ARBA" id="ARBA00005010"/>
    </source>
</evidence>
<keyword evidence="5" id="KW-0627">Porphyrin biosynthesis</keyword>
<feature type="domain" description="Siroheme synthase central" evidence="8">
    <location>
        <begin position="120"/>
        <end position="145"/>
    </location>
</feature>
<name>A0A068NLC0_FIMGI</name>
<dbReference type="eggNOG" id="COG1648">
    <property type="taxonomic scope" value="Bacteria"/>
</dbReference>
<dbReference type="SUPFAM" id="SSF75615">
    <property type="entry name" value="Siroheme synthase middle domains-like"/>
    <property type="match status" value="1"/>
</dbReference>
<evidence type="ECO:0000256" key="2">
    <source>
        <dbReference type="ARBA" id="ARBA00012400"/>
    </source>
</evidence>
<dbReference type="Pfam" id="PF13241">
    <property type="entry name" value="NAD_binding_7"/>
    <property type="match status" value="1"/>
</dbReference>
<dbReference type="InterPro" id="IPR036291">
    <property type="entry name" value="NAD(P)-bd_dom_sf"/>
</dbReference>
<dbReference type="InterPro" id="IPR028281">
    <property type="entry name" value="Sirohaem_synthase_central"/>
</dbReference>
<dbReference type="InterPro" id="IPR037115">
    <property type="entry name" value="Sirohaem_synt_dimer_dom_sf"/>
</dbReference>
<dbReference type="RefSeq" id="WP_038472604.1">
    <property type="nucleotide sequence ID" value="NZ_CP007139.1"/>
</dbReference>
<comment type="catalytic activity">
    <reaction evidence="6">
        <text>precorrin-2 + NAD(+) = sirohydrochlorin + NADH + 2 H(+)</text>
        <dbReference type="Rhea" id="RHEA:15613"/>
        <dbReference type="ChEBI" id="CHEBI:15378"/>
        <dbReference type="ChEBI" id="CHEBI:57540"/>
        <dbReference type="ChEBI" id="CHEBI:57945"/>
        <dbReference type="ChEBI" id="CHEBI:58351"/>
        <dbReference type="ChEBI" id="CHEBI:58827"/>
        <dbReference type="EC" id="1.3.1.76"/>
    </reaction>
</comment>
<dbReference type="EC" id="1.3.1.76" evidence="2"/>
<comment type="pathway">
    <text evidence="1">Porphyrin-containing compound metabolism; siroheme biosynthesis; sirohydrochlorin from precorrin-2: step 1/1.</text>
</comment>
<keyword evidence="3" id="KW-0560">Oxidoreductase</keyword>
<dbReference type="Gene3D" id="1.10.8.210">
    <property type="entry name" value="Sirohaem synthase, dimerisation domain"/>
    <property type="match status" value="1"/>
</dbReference>
<dbReference type="OrthoDB" id="9773765at2"/>
<dbReference type="InterPro" id="IPR006367">
    <property type="entry name" value="Sirohaem_synthase_N"/>
</dbReference>
<proteinExistence type="predicted"/>
<dbReference type="Pfam" id="PF14824">
    <property type="entry name" value="Sirohm_synth_M"/>
    <property type="match status" value="1"/>
</dbReference>
<dbReference type="GO" id="GO:0043115">
    <property type="term" value="F:precorrin-2 dehydrogenase activity"/>
    <property type="evidence" value="ECO:0007669"/>
    <property type="project" value="UniProtKB-EC"/>
</dbReference>
<dbReference type="HOGENOM" id="CLU_011276_8_1_0"/>
<evidence type="ECO:0000256" key="3">
    <source>
        <dbReference type="ARBA" id="ARBA00023002"/>
    </source>
</evidence>
<dbReference type="NCBIfam" id="TIGR01470">
    <property type="entry name" value="cysG_Nterm"/>
    <property type="match status" value="1"/>
</dbReference>
<reference evidence="9 10" key="1">
    <citation type="journal article" date="2014" name="PLoS ONE">
        <title>The first complete genome sequence of the class fimbriimonadia in the phylum armatimonadetes.</title>
        <authorList>
            <person name="Hu Z.Y."/>
            <person name="Wang Y.Z."/>
            <person name="Im W.T."/>
            <person name="Wang S.Y."/>
            <person name="Zhao G.P."/>
            <person name="Zheng H.J."/>
            <person name="Quan Z.X."/>
        </authorList>
    </citation>
    <scope>NUCLEOTIDE SEQUENCE [LARGE SCALE GENOMIC DNA]</scope>
    <source>
        <strain evidence="9">Gsoil 348</strain>
    </source>
</reference>
<accession>A0A068NLC0</accession>
<evidence type="ECO:0000313" key="10">
    <source>
        <dbReference type="Proteomes" id="UP000027982"/>
    </source>
</evidence>
<dbReference type="KEGG" id="fgi:OP10G_1005"/>
<evidence type="ECO:0000256" key="4">
    <source>
        <dbReference type="ARBA" id="ARBA00023027"/>
    </source>
</evidence>
<dbReference type="GO" id="GO:0019354">
    <property type="term" value="P:siroheme biosynthetic process"/>
    <property type="evidence" value="ECO:0007669"/>
    <property type="project" value="UniProtKB-UniPathway"/>
</dbReference>
<dbReference type="GO" id="GO:0004325">
    <property type="term" value="F:ferrochelatase activity"/>
    <property type="evidence" value="ECO:0007669"/>
    <property type="project" value="InterPro"/>
</dbReference>
<dbReference type="UniPathway" id="UPA00262">
    <property type="reaction ID" value="UER00222"/>
</dbReference>
<evidence type="ECO:0000259" key="7">
    <source>
        <dbReference type="Pfam" id="PF10414"/>
    </source>
</evidence>
<evidence type="ECO:0000256" key="5">
    <source>
        <dbReference type="ARBA" id="ARBA00023244"/>
    </source>
</evidence>
<dbReference type="STRING" id="661478.OP10G_1005"/>
<sequence length="233" mass="25323">MTTYFPVFLELSGRAVLIVGGGPVAWEKVESLKSTGAEITILSPTISLQIQGEVDAGRLVWIEKAFEPADVIPYFMIVAATDDPATNAEVFQTGNALNRLTNSVDDPENCNFIMSAIVRQGPMQVAVSSSGCSPALAQQIRNRISDDLLTPEVGRLGEFLGQWRPAVKSSLGSYKHRQGFWARVLASDVPALLNINETEAGEAMTRGLRWAEEHPECLLCGRHELGFDCGETT</sequence>
<organism evidence="9 10">
    <name type="scientific">Fimbriimonas ginsengisoli Gsoil 348</name>
    <dbReference type="NCBI Taxonomy" id="661478"/>
    <lineage>
        <taxon>Bacteria</taxon>
        <taxon>Bacillati</taxon>
        <taxon>Armatimonadota</taxon>
        <taxon>Fimbriimonadia</taxon>
        <taxon>Fimbriimonadales</taxon>
        <taxon>Fimbriimonadaceae</taxon>
        <taxon>Fimbriimonas</taxon>
    </lineage>
</organism>
<evidence type="ECO:0000313" key="9">
    <source>
        <dbReference type="EMBL" id="AIE84373.1"/>
    </source>
</evidence>